<organism evidence="3 4">
    <name type="scientific">Streptomyces griseofuscus</name>
    <dbReference type="NCBI Taxonomy" id="146922"/>
    <lineage>
        <taxon>Bacteria</taxon>
        <taxon>Bacillati</taxon>
        <taxon>Actinomycetota</taxon>
        <taxon>Actinomycetes</taxon>
        <taxon>Kitasatosporales</taxon>
        <taxon>Streptomycetaceae</taxon>
        <taxon>Streptomyces</taxon>
    </lineage>
</organism>
<evidence type="ECO:0000259" key="2">
    <source>
        <dbReference type="Pfam" id="PF07859"/>
    </source>
</evidence>
<dbReference type="RefSeq" id="WP_125214876.1">
    <property type="nucleotide sequence ID" value="NZ_PDES01000016.1"/>
</dbReference>
<evidence type="ECO:0000313" key="3">
    <source>
        <dbReference type="EMBL" id="RRQ80737.1"/>
    </source>
</evidence>
<dbReference type="PANTHER" id="PTHR48081:SF8">
    <property type="entry name" value="ALPHA_BETA HYDROLASE FOLD-3 DOMAIN-CONTAINING PROTEIN-RELATED"/>
    <property type="match status" value="1"/>
</dbReference>
<evidence type="ECO:0000313" key="4">
    <source>
        <dbReference type="Proteomes" id="UP000276379"/>
    </source>
</evidence>
<dbReference type="InterPro" id="IPR013094">
    <property type="entry name" value="AB_hydrolase_3"/>
</dbReference>
<gene>
    <name evidence="3" type="ORF">CQW44_32430</name>
</gene>
<dbReference type="PANTHER" id="PTHR48081">
    <property type="entry name" value="AB HYDROLASE SUPERFAMILY PROTEIN C4A8.06C"/>
    <property type="match status" value="1"/>
</dbReference>
<dbReference type="Gene3D" id="3.40.50.1820">
    <property type="entry name" value="alpha/beta hydrolase"/>
    <property type="match status" value="1"/>
</dbReference>
<dbReference type="SUPFAM" id="SSF53474">
    <property type="entry name" value="alpha/beta-Hydrolases"/>
    <property type="match status" value="1"/>
</dbReference>
<dbReference type="GO" id="GO:0016787">
    <property type="term" value="F:hydrolase activity"/>
    <property type="evidence" value="ECO:0007669"/>
    <property type="project" value="UniProtKB-KW"/>
</dbReference>
<dbReference type="Pfam" id="PF07859">
    <property type="entry name" value="Abhydrolase_3"/>
    <property type="match status" value="1"/>
</dbReference>
<proteinExistence type="predicted"/>
<dbReference type="AlphaFoldDB" id="A0A3R8QCE5"/>
<feature type="domain" description="Alpha/beta hydrolase fold-3" evidence="2">
    <location>
        <begin position="85"/>
        <end position="294"/>
    </location>
</feature>
<dbReference type="Proteomes" id="UP000276379">
    <property type="component" value="Unassembled WGS sequence"/>
</dbReference>
<sequence>MAHDIDPELAAALAALPKAPNGALLDLSDIPVCRERVAAAEEWLPAPEPDPRVKSETLSLPRADGTVLDVLMFHPGDPDRARPALVHFHAGGQVLGSAHDRTARAYCADLALRLDVVLAAVDYRLAPETPAPGAAEDGHLAYTYLTAHAAEHGIDPDRIGLAGASGGGAVATAAALMVRDRGGRPPRLLSLHYPMLDDRGVTRSSREITDLGVWDRQENLYAWAAVLGDRVGAPDVHPYSAPGRATDLGGLPDTFIAVGQFDVFRDEDIDFARRLIAAGVPVDLHVYAHAFHSWDVFAPHSALARTFEQTWHDYLRRHLHG</sequence>
<keyword evidence="4" id="KW-1185">Reference proteome</keyword>
<keyword evidence="1" id="KW-0378">Hydrolase</keyword>
<accession>A0A3R8QCE5</accession>
<dbReference type="EMBL" id="PDES01000016">
    <property type="protein sequence ID" value="RRQ80737.1"/>
    <property type="molecule type" value="Genomic_DNA"/>
</dbReference>
<dbReference type="InterPro" id="IPR029058">
    <property type="entry name" value="AB_hydrolase_fold"/>
</dbReference>
<comment type="caution">
    <text evidence="3">The sequence shown here is derived from an EMBL/GenBank/DDBJ whole genome shotgun (WGS) entry which is preliminary data.</text>
</comment>
<name>A0A3R8QCE5_9ACTN</name>
<protein>
    <submittedName>
        <fullName evidence="3">Lipase</fullName>
    </submittedName>
</protein>
<dbReference type="InterPro" id="IPR050300">
    <property type="entry name" value="GDXG_lipolytic_enzyme"/>
</dbReference>
<evidence type="ECO:0000256" key="1">
    <source>
        <dbReference type="ARBA" id="ARBA00022801"/>
    </source>
</evidence>
<reference evidence="3 4" key="1">
    <citation type="submission" date="2017-10" db="EMBL/GenBank/DDBJ databases">
        <title>Draft genome of actinobacteria isolated from guarana (Paullinia cupana (Mart.) Ducke.</title>
        <authorList>
            <person name="Siqueira K.A."/>
            <person name="Liotti R.G."/>
            <person name="Mendes T.A."/>
            <person name="Soares M.A."/>
        </authorList>
    </citation>
    <scope>NUCLEOTIDE SEQUENCE [LARGE SCALE GENOMIC DNA]</scope>
    <source>
        <strain evidence="3 4">199</strain>
    </source>
</reference>